<dbReference type="AlphaFoldDB" id="A0A0A9B0L3"/>
<evidence type="ECO:0000313" key="1">
    <source>
        <dbReference type="EMBL" id="JAD54700.1"/>
    </source>
</evidence>
<reference evidence="1" key="1">
    <citation type="submission" date="2014-09" db="EMBL/GenBank/DDBJ databases">
        <authorList>
            <person name="Magalhaes I.L.F."/>
            <person name="Oliveira U."/>
            <person name="Santos F.R."/>
            <person name="Vidigal T.H.D.A."/>
            <person name="Brescovit A.D."/>
            <person name="Santos A.J."/>
        </authorList>
    </citation>
    <scope>NUCLEOTIDE SEQUENCE</scope>
    <source>
        <tissue evidence="1">Shoot tissue taken approximately 20 cm above the soil surface</tissue>
    </source>
</reference>
<dbReference type="EMBL" id="GBRH01243195">
    <property type="protein sequence ID" value="JAD54700.1"/>
    <property type="molecule type" value="Transcribed_RNA"/>
</dbReference>
<proteinExistence type="predicted"/>
<reference evidence="1" key="2">
    <citation type="journal article" date="2015" name="Data Brief">
        <title>Shoot transcriptome of the giant reed, Arundo donax.</title>
        <authorList>
            <person name="Barrero R.A."/>
            <person name="Guerrero F.D."/>
            <person name="Moolhuijzen P."/>
            <person name="Goolsby J.A."/>
            <person name="Tidwell J."/>
            <person name="Bellgard S.E."/>
            <person name="Bellgard M.I."/>
        </authorList>
    </citation>
    <scope>NUCLEOTIDE SEQUENCE</scope>
    <source>
        <tissue evidence="1">Shoot tissue taken approximately 20 cm above the soil surface</tissue>
    </source>
</reference>
<name>A0A0A9B0L3_ARUDO</name>
<sequence length="43" mass="5073">MSDATIALIKHFDYKSELLQKLVPQVCELQSLHRELVQTRENF</sequence>
<protein>
    <submittedName>
        <fullName evidence="1">Uncharacterized protein</fullName>
    </submittedName>
</protein>
<accession>A0A0A9B0L3</accession>
<organism evidence="1">
    <name type="scientific">Arundo donax</name>
    <name type="common">Giant reed</name>
    <name type="synonym">Donax arundinaceus</name>
    <dbReference type="NCBI Taxonomy" id="35708"/>
    <lineage>
        <taxon>Eukaryota</taxon>
        <taxon>Viridiplantae</taxon>
        <taxon>Streptophyta</taxon>
        <taxon>Embryophyta</taxon>
        <taxon>Tracheophyta</taxon>
        <taxon>Spermatophyta</taxon>
        <taxon>Magnoliopsida</taxon>
        <taxon>Liliopsida</taxon>
        <taxon>Poales</taxon>
        <taxon>Poaceae</taxon>
        <taxon>PACMAD clade</taxon>
        <taxon>Arundinoideae</taxon>
        <taxon>Arundineae</taxon>
        <taxon>Arundo</taxon>
    </lineage>
</organism>